<dbReference type="SUPFAM" id="SSF56436">
    <property type="entry name" value="C-type lectin-like"/>
    <property type="match status" value="1"/>
</dbReference>
<sequence length="217" mass="22737">MRPDGSSHRMRARIVVGLFAGIACTRCSALVDTGGLAGENTTDSAIAEGDAAVDVADSSAPKDSATDDVASDASKFPADASVFGGNGHAYLVVVDKTKINWGDAKARAEEAGGHLATITSSAENQFVYQLAAGVQGAFYTTNGPWLGGYQPNGSVEPKGGWTWVTNEPWSYENWAASEPSNTNGDEAFLEYTGSPPSSTWNDIDIGADTRAFVIEFE</sequence>
<evidence type="ECO:0000313" key="2">
    <source>
        <dbReference type="EMBL" id="AKU96101.1"/>
    </source>
</evidence>
<accession>A0A0K1PRT1</accession>
<dbReference type="RefSeq" id="WP_146647442.1">
    <property type="nucleotide sequence ID" value="NZ_CP012333.1"/>
</dbReference>
<feature type="domain" description="C-type lectin" evidence="1">
    <location>
        <begin position="85"/>
        <end position="202"/>
    </location>
</feature>
<dbReference type="OrthoDB" id="500962at2"/>
<proteinExistence type="predicted"/>
<dbReference type="InterPro" id="IPR001304">
    <property type="entry name" value="C-type_lectin-like"/>
</dbReference>
<dbReference type="Proteomes" id="UP000064967">
    <property type="component" value="Chromosome"/>
</dbReference>
<dbReference type="PATRIC" id="fig|1391654.3.peg.2799"/>
<name>A0A0K1PRT1_9BACT</name>
<dbReference type="KEGG" id="llu:AKJ09_02765"/>
<dbReference type="STRING" id="1391654.AKJ09_02765"/>
<gene>
    <name evidence="2" type="ORF">AKJ09_02765</name>
</gene>
<evidence type="ECO:0000259" key="1">
    <source>
        <dbReference type="PROSITE" id="PS50041"/>
    </source>
</evidence>
<dbReference type="PROSITE" id="PS50041">
    <property type="entry name" value="C_TYPE_LECTIN_2"/>
    <property type="match status" value="1"/>
</dbReference>
<dbReference type="InterPro" id="IPR016186">
    <property type="entry name" value="C-type_lectin-like/link_sf"/>
</dbReference>
<keyword evidence="3" id="KW-1185">Reference proteome</keyword>
<dbReference type="PROSITE" id="PS51257">
    <property type="entry name" value="PROKAR_LIPOPROTEIN"/>
    <property type="match status" value="1"/>
</dbReference>
<dbReference type="InterPro" id="IPR050111">
    <property type="entry name" value="C-type_lectin/snaclec_domain"/>
</dbReference>
<dbReference type="InterPro" id="IPR016187">
    <property type="entry name" value="CTDL_fold"/>
</dbReference>
<dbReference type="EMBL" id="CP012333">
    <property type="protein sequence ID" value="AKU96101.1"/>
    <property type="molecule type" value="Genomic_DNA"/>
</dbReference>
<dbReference type="PANTHER" id="PTHR22803">
    <property type="entry name" value="MANNOSE, PHOSPHOLIPASE, LECTIN RECEPTOR RELATED"/>
    <property type="match status" value="1"/>
</dbReference>
<dbReference type="Gene3D" id="3.10.100.10">
    <property type="entry name" value="Mannose-Binding Protein A, subunit A"/>
    <property type="match status" value="1"/>
</dbReference>
<reference evidence="2 3" key="1">
    <citation type="submission" date="2015-08" db="EMBL/GenBank/DDBJ databases">
        <authorList>
            <person name="Babu N.S."/>
            <person name="Beckwith C.J."/>
            <person name="Beseler K.G."/>
            <person name="Brison A."/>
            <person name="Carone J.V."/>
            <person name="Caskin T.P."/>
            <person name="Diamond M."/>
            <person name="Durham M.E."/>
            <person name="Foxe J.M."/>
            <person name="Go M."/>
            <person name="Henderson B.A."/>
            <person name="Jones I.B."/>
            <person name="McGettigan J.A."/>
            <person name="Micheletti S.J."/>
            <person name="Nasrallah M.E."/>
            <person name="Ortiz D."/>
            <person name="Piller C.R."/>
            <person name="Privatt S.R."/>
            <person name="Schneider S.L."/>
            <person name="Sharp S."/>
            <person name="Smith T.C."/>
            <person name="Stanton J.D."/>
            <person name="Ullery H.E."/>
            <person name="Wilson R.J."/>
            <person name="Serrano M.G."/>
            <person name="Buck G."/>
            <person name="Lee V."/>
            <person name="Wang Y."/>
            <person name="Carvalho R."/>
            <person name="Voegtly L."/>
            <person name="Shi R."/>
            <person name="Duckworth R."/>
            <person name="Johnson A."/>
            <person name="Loviza R."/>
            <person name="Walstead R."/>
            <person name="Shah Z."/>
            <person name="Kiflezghi M."/>
            <person name="Wade K."/>
            <person name="Ball S.L."/>
            <person name="Bradley K.W."/>
            <person name="Asai D.J."/>
            <person name="Bowman C.A."/>
            <person name="Russell D.A."/>
            <person name="Pope W.H."/>
            <person name="Jacobs-Sera D."/>
            <person name="Hendrix R.W."/>
            <person name="Hatfull G.F."/>
        </authorList>
    </citation>
    <scope>NUCLEOTIDE SEQUENCE [LARGE SCALE GENOMIC DNA]</scope>
    <source>
        <strain evidence="2 3">DSM 27648</strain>
    </source>
</reference>
<evidence type="ECO:0000313" key="3">
    <source>
        <dbReference type="Proteomes" id="UP000064967"/>
    </source>
</evidence>
<dbReference type="Pfam" id="PF00059">
    <property type="entry name" value="Lectin_C"/>
    <property type="match status" value="1"/>
</dbReference>
<protein>
    <recommendedName>
        <fullName evidence="1">C-type lectin domain-containing protein</fullName>
    </recommendedName>
</protein>
<dbReference type="AlphaFoldDB" id="A0A0K1PRT1"/>
<organism evidence="2 3">
    <name type="scientific">Labilithrix luteola</name>
    <dbReference type="NCBI Taxonomy" id="1391654"/>
    <lineage>
        <taxon>Bacteria</taxon>
        <taxon>Pseudomonadati</taxon>
        <taxon>Myxococcota</taxon>
        <taxon>Polyangia</taxon>
        <taxon>Polyangiales</taxon>
        <taxon>Labilitrichaceae</taxon>
        <taxon>Labilithrix</taxon>
    </lineage>
</organism>
<dbReference type="SMART" id="SM00034">
    <property type="entry name" value="CLECT"/>
    <property type="match status" value="1"/>
</dbReference>